<dbReference type="PROSITE" id="PS51468">
    <property type="entry name" value="VIT"/>
    <property type="match status" value="1"/>
</dbReference>
<comment type="caution">
    <text evidence="2">The sequence shown here is derived from an EMBL/GenBank/DDBJ whole genome shotgun (WGS) entry which is preliminary data.</text>
</comment>
<protein>
    <recommendedName>
        <fullName evidence="1">VIT domain-containing protein</fullName>
    </recommendedName>
</protein>
<accession>A0AAD7K3N2</accession>
<dbReference type="PANTHER" id="PTHR45737:SF6">
    <property type="entry name" value="VON WILLEBRAND FACTOR A DOMAIN-CONTAINING PROTEIN 5A"/>
    <property type="match status" value="1"/>
</dbReference>
<keyword evidence="3" id="KW-1185">Reference proteome</keyword>
<sequence>MRLFPLKPSTRFPSLPAPPSGFVMIKQDGTRIVGSVQEKQEARETYNTAVAQGQHVSLMEQRSPDVFQVSVGNIPSNEVQIELV</sequence>
<feature type="domain" description="VIT" evidence="1">
    <location>
        <begin position="1"/>
        <end position="84"/>
    </location>
</feature>
<dbReference type="PANTHER" id="PTHR45737">
    <property type="entry name" value="VON WILLEBRAND FACTOR A DOMAIN-CONTAINING PROTEIN 5A"/>
    <property type="match status" value="1"/>
</dbReference>
<evidence type="ECO:0000313" key="2">
    <source>
        <dbReference type="EMBL" id="KAJ7777532.1"/>
    </source>
</evidence>
<proteinExistence type="predicted"/>
<dbReference type="Pfam" id="PF08487">
    <property type="entry name" value="VIT"/>
    <property type="match status" value="1"/>
</dbReference>
<evidence type="ECO:0000259" key="1">
    <source>
        <dbReference type="PROSITE" id="PS51468"/>
    </source>
</evidence>
<reference evidence="2" key="1">
    <citation type="submission" date="2023-03" db="EMBL/GenBank/DDBJ databases">
        <title>Massive genome expansion in bonnet fungi (Mycena s.s.) driven by repeated elements and novel gene families across ecological guilds.</title>
        <authorList>
            <consortium name="Lawrence Berkeley National Laboratory"/>
            <person name="Harder C.B."/>
            <person name="Miyauchi S."/>
            <person name="Viragh M."/>
            <person name="Kuo A."/>
            <person name="Thoen E."/>
            <person name="Andreopoulos B."/>
            <person name="Lu D."/>
            <person name="Skrede I."/>
            <person name="Drula E."/>
            <person name="Henrissat B."/>
            <person name="Morin E."/>
            <person name="Kohler A."/>
            <person name="Barry K."/>
            <person name="LaButti K."/>
            <person name="Morin E."/>
            <person name="Salamov A."/>
            <person name="Lipzen A."/>
            <person name="Mereny Z."/>
            <person name="Hegedus B."/>
            <person name="Baldrian P."/>
            <person name="Stursova M."/>
            <person name="Weitz H."/>
            <person name="Taylor A."/>
            <person name="Grigoriev I.V."/>
            <person name="Nagy L.G."/>
            <person name="Martin F."/>
            <person name="Kauserud H."/>
        </authorList>
    </citation>
    <scope>NUCLEOTIDE SEQUENCE</scope>
    <source>
        <strain evidence="2">CBHHK188m</strain>
    </source>
</reference>
<dbReference type="EMBL" id="JARJLG010000010">
    <property type="protein sequence ID" value="KAJ7777532.1"/>
    <property type="molecule type" value="Genomic_DNA"/>
</dbReference>
<evidence type="ECO:0000313" key="3">
    <source>
        <dbReference type="Proteomes" id="UP001215280"/>
    </source>
</evidence>
<dbReference type="InterPro" id="IPR013694">
    <property type="entry name" value="VIT"/>
</dbReference>
<dbReference type="AlphaFoldDB" id="A0AAD7K3N2"/>
<name>A0AAD7K3N2_9AGAR</name>
<organism evidence="2 3">
    <name type="scientific">Mycena maculata</name>
    <dbReference type="NCBI Taxonomy" id="230809"/>
    <lineage>
        <taxon>Eukaryota</taxon>
        <taxon>Fungi</taxon>
        <taxon>Dikarya</taxon>
        <taxon>Basidiomycota</taxon>
        <taxon>Agaricomycotina</taxon>
        <taxon>Agaricomycetes</taxon>
        <taxon>Agaricomycetidae</taxon>
        <taxon>Agaricales</taxon>
        <taxon>Marasmiineae</taxon>
        <taxon>Mycenaceae</taxon>
        <taxon>Mycena</taxon>
    </lineage>
</organism>
<dbReference type="Proteomes" id="UP001215280">
    <property type="component" value="Unassembled WGS sequence"/>
</dbReference>
<gene>
    <name evidence="2" type="ORF">DFH07DRAFT_10025</name>
</gene>